<proteinExistence type="predicted"/>
<comment type="caution">
    <text evidence="1">The sequence shown here is derived from an EMBL/GenBank/DDBJ whole genome shotgun (WGS) entry which is preliminary data.</text>
</comment>
<keyword evidence="2" id="KW-1185">Reference proteome</keyword>
<reference evidence="1" key="1">
    <citation type="submission" date="2023-11" db="EMBL/GenBank/DDBJ databases">
        <authorList>
            <person name="Poullet M."/>
        </authorList>
    </citation>
    <scope>NUCLEOTIDE SEQUENCE</scope>
    <source>
        <strain evidence="1">E1834</strain>
    </source>
</reference>
<name>A0ACB0YSJ5_MELEN</name>
<organism evidence="1 2">
    <name type="scientific">Meloidogyne enterolobii</name>
    <name type="common">Root-knot nematode worm</name>
    <name type="synonym">Meloidogyne mayaguensis</name>
    <dbReference type="NCBI Taxonomy" id="390850"/>
    <lineage>
        <taxon>Eukaryota</taxon>
        <taxon>Metazoa</taxon>
        <taxon>Ecdysozoa</taxon>
        <taxon>Nematoda</taxon>
        <taxon>Chromadorea</taxon>
        <taxon>Rhabditida</taxon>
        <taxon>Tylenchina</taxon>
        <taxon>Tylenchomorpha</taxon>
        <taxon>Tylenchoidea</taxon>
        <taxon>Meloidogynidae</taxon>
        <taxon>Meloidogyninae</taxon>
        <taxon>Meloidogyne</taxon>
    </lineage>
</organism>
<evidence type="ECO:0000313" key="2">
    <source>
        <dbReference type="Proteomes" id="UP001497535"/>
    </source>
</evidence>
<accession>A0ACB0YSJ5</accession>
<gene>
    <name evidence="1" type="ORF">MENTE1834_LOCUS16116</name>
</gene>
<evidence type="ECO:0000313" key="1">
    <source>
        <dbReference type="EMBL" id="CAK5061007.1"/>
    </source>
</evidence>
<dbReference type="Proteomes" id="UP001497535">
    <property type="component" value="Unassembled WGS sequence"/>
</dbReference>
<dbReference type="EMBL" id="CAVMJV010000018">
    <property type="protein sequence ID" value="CAK5061007.1"/>
    <property type="molecule type" value="Genomic_DNA"/>
</dbReference>
<sequence length="169" mass="19600">MVNVTLATKKQIIEASATGFQRKGKIFKKIEKRDKSKKVSSRPVKYEKIEVALRSWIKSLKKLEIPLTGPLLKEKAKDLAQEFNIKDFKASNGWLCGFQQRYSISLKNFYRKQPMELGEVEELLNAEMCCSEDELVIVGFVRPFFLIFSISNPGEESKFNFEIKILWLK</sequence>
<protein>
    <submittedName>
        <fullName evidence="1">Uncharacterized protein</fullName>
    </submittedName>
</protein>